<feature type="region of interest" description="Disordered" evidence="1">
    <location>
        <begin position="104"/>
        <end position="153"/>
    </location>
</feature>
<dbReference type="Proteomes" id="UP000316598">
    <property type="component" value="Unassembled WGS sequence"/>
</dbReference>
<keyword evidence="3" id="KW-1185">Reference proteome</keyword>
<dbReference type="EMBL" id="SJPI01000002">
    <property type="protein sequence ID" value="TWT51318.1"/>
    <property type="molecule type" value="Genomic_DNA"/>
</dbReference>
<feature type="compositionally biased region" description="Basic and acidic residues" evidence="1">
    <location>
        <begin position="105"/>
        <end position="121"/>
    </location>
</feature>
<dbReference type="AlphaFoldDB" id="A0A5C5WKJ9"/>
<protein>
    <submittedName>
        <fullName evidence="2">Uncharacterized protein</fullName>
    </submittedName>
</protein>
<reference evidence="2 3" key="1">
    <citation type="submission" date="2019-02" db="EMBL/GenBank/DDBJ databases">
        <title>Deep-cultivation of Planctomycetes and their phenomic and genomic characterization uncovers novel biology.</title>
        <authorList>
            <person name="Wiegand S."/>
            <person name="Jogler M."/>
            <person name="Boedeker C."/>
            <person name="Pinto D."/>
            <person name="Vollmers J."/>
            <person name="Rivas-Marin E."/>
            <person name="Kohn T."/>
            <person name="Peeters S.H."/>
            <person name="Heuer A."/>
            <person name="Rast P."/>
            <person name="Oberbeckmann S."/>
            <person name="Bunk B."/>
            <person name="Jeske O."/>
            <person name="Meyerdierks A."/>
            <person name="Storesund J.E."/>
            <person name="Kallscheuer N."/>
            <person name="Luecker S."/>
            <person name="Lage O.M."/>
            <person name="Pohl T."/>
            <person name="Merkel B.J."/>
            <person name="Hornburger P."/>
            <person name="Mueller R.-W."/>
            <person name="Bruemmer F."/>
            <person name="Labrenz M."/>
            <person name="Spormann A.M."/>
            <person name="Op Den Camp H."/>
            <person name="Overmann J."/>
            <person name="Amann R."/>
            <person name="Jetten M.S.M."/>
            <person name="Mascher T."/>
            <person name="Medema M.H."/>
            <person name="Devos D.P."/>
            <person name="Kaster A.-K."/>
            <person name="Ovreas L."/>
            <person name="Rohde M."/>
            <person name="Galperin M.Y."/>
            <person name="Jogler C."/>
        </authorList>
    </citation>
    <scope>NUCLEOTIDE SEQUENCE [LARGE SCALE GENOMIC DNA]</scope>
    <source>
        <strain evidence="2 3">Pla22</strain>
    </source>
</reference>
<evidence type="ECO:0000313" key="3">
    <source>
        <dbReference type="Proteomes" id="UP000316598"/>
    </source>
</evidence>
<organism evidence="2 3">
    <name type="scientific">Rubripirellula amarantea</name>
    <dbReference type="NCBI Taxonomy" id="2527999"/>
    <lineage>
        <taxon>Bacteria</taxon>
        <taxon>Pseudomonadati</taxon>
        <taxon>Planctomycetota</taxon>
        <taxon>Planctomycetia</taxon>
        <taxon>Pirellulales</taxon>
        <taxon>Pirellulaceae</taxon>
        <taxon>Rubripirellula</taxon>
    </lineage>
</organism>
<feature type="compositionally biased region" description="Polar residues" evidence="1">
    <location>
        <begin position="139"/>
        <end position="153"/>
    </location>
</feature>
<gene>
    <name evidence="2" type="ORF">Pla22_40950</name>
</gene>
<evidence type="ECO:0000313" key="2">
    <source>
        <dbReference type="EMBL" id="TWT51318.1"/>
    </source>
</evidence>
<evidence type="ECO:0000256" key="1">
    <source>
        <dbReference type="SAM" id="MobiDB-lite"/>
    </source>
</evidence>
<proteinExistence type="predicted"/>
<comment type="caution">
    <text evidence="2">The sequence shown here is derived from an EMBL/GenBank/DDBJ whole genome shotgun (WGS) entry which is preliminary data.</text>
</comment>
<name>A0A5C5WKJ9_9BACT</name>
<sequence length="153" mass="17349">MMGNTAFVWLTPSLNWSIRPNAVPVARRYSLNSRRIRPQAGNYDAESTAEAGPFPLPIARTLLYPLRLDKSRSDNFSTLKRCRKACRRLRRVICRTHLIVTLRTESVDNHGKQSQENKDQDSQGNQEADPSECNWQGHAPQQRNQSLGSSSLS</sequence>
<accession>A0A5C5WKJ9</accession>